<name>A0ABS9V7I0_9BACT</name>
<evidence type="ECO:0000313" key="1">
    <source>
        <dbReference type="EMBL" id="MCH7412379.1"/>
    </source>
</evidence>
<keyword evidence="2" id="KW-1185">Reference proteome</keyword>
<dbReference type="EMBL" id="JAKZGO010000002">
    <property type="protein sequence ID" value="MCH7412379.1"/>
    <property type="molecule type" value="Genomic_DNA"/>
</dbReference>
<evidence type="ECO:0008006" key="3">
    <source>
        <dbReference type="Google" id="ProtNLM"/>
    </source>
</evidence>
<reference evidence="1" key="1">
    <citation type="submission" date="2022-03" db="EMBL/GenBank/DDBJ databases">
        <title>De novo assembled genomes of Belliella spp. (Cyclobacteriaceae) strains.</title>
        <authorList>
            <person name="Szabo A."/>
            <person name="Korponai K."/>
            <person name="Felfoldi T."/>
        </authorList>
    </citation>
    <scope>NUCLEOTIDE SEQUENCE</scope>
    <source>
        <strain evidence="1">DSM 111903</strain>
    </source>
</reference>
<organism evidence="1 2">
    <name type="scientific">Belliella alkalica</name>
    <dbReference type="NCBI Taxonomy" id="1730871"/>
    <lineage>
        <taxon>Bacteria</taxon>
        <taxon>Pseudomonadati</taxon>
        <taxon>Bacteroidota</taxon>
        <taxon>Cytophagia</taxon>
        <taxon>Cytophagales</taxon>
        <taxon>Cyclobacteriaceae</taxon>
        <taxon>Belliella</taxon>
    </lineage>
</organism>
<evidence type="ECO:0000313" key="2">
    <source>
        <dbReference type="Proteomes" id="UP001165430"/>
    </source>
</evidence>
<dbReference type="RefSeq" id="WP_241409964.1">
    <property type="nucleotide sequence ID" value="NZ_JAKZGO010000002.1"/>
</dbReference>
<dbReference type="PANTHER" id="PTHR42990">
    <property type="entry name" value="ATPASE"/>
    <property type="match status" value="1"/>
</dbReference>
<proteinExistence type="predicted"/>
<accession>A0ABS9V7I0</accession>
<protein>
    <recommendedName>
        <fullName evidence="3">AAA domain-containing protein</fullName>
    </recommendedName>
</protein>
<gene>
    <name evidence="1" type="ORF">MM213_02700</name>
</gene>
<dbReference type="Proteomes" id="UP001165430">
    <property type="component" value="Unassembled WGS sequence"/>
</dbReference>
<sequence>MGSKLSEKIGINRTTLLTYLHFLEECGLIYGLHQNAEGISLLQKPEKIYLNNPNLAFALGSNVDVGNVRETFFLNQLSSEHQLSLPKNSDFLIDKSWVVEVGGKNKKSNPNCDIYAIDTIEYGHDKRIPLWLFGFLY</sequence>
<comment type="caution">
    <text evidence="1">The sequence shown here is derived from an EMBL/GenBank/DDBJ whole genome shotgun (WGS) entry which is preliminary data.</text>
</comment>
<dbReference type="PANTHER" id="PTHR42990:SF1">
    <property type="entry name" value="AAA+ ATPASE DOMAIN-CONTAINING PROTEIN"/>
    <property type="match status" value="1"/>
</dbReference>